<dbReference type="GO" id="GO:0030313">
    <property type="term" value="C:cell envelope"/>
    <property type="evidence" value="ECO:0007669"/>
    <property type="project" value="UniProtKB-SubCell"/>
</dbReference>
<dbReference type="InterPro" id="IPR058625">
    <property type="entry name" value="MdtA-like_BSH"/>
</dbReference>
<dbReference type="Gene3D" id="2.40.50.100">
    <property type="match status" value="1"/>
</dbReference>
<feature type="transmembrane region" description="Helical" evidence="2">
    <location>
        <begin position="27"/>
        <end position="46"/>
    </location>
</feature>
<name>A0A2S9K4L6_9BURK</name>
<evidence type="ECO:0000259" key="4">
    <source>
        <dbReference type="Pfam" id="PF25963"/>
    </source>
</evidence>
<dbReference type="PANTHER" id="PTHR30386:SF19">
    <property type="entry name" value="MULTIDRUG EXPORT PROTEIN EMRA-RELATED"/>
    <property type="match status" value="1"/>
</dbReference>
<dbReference type="AlphaFoldDB" id="A0A2S9K4L6"/>
<dbReference type="GO" id="GO:0055085">
    <property type="term" value="P:transmembrane transport"/>
    <property type="evidence" value="ECO:0007669"/>
    <property type="project" value="InterPro"/>
</dbReference>
<dbReference type="Pfam" id="PF25963">
    <property type="entry name" value="Beta-barrel_AAEA"/>
    <property type="match status" value="1"/>
</dbReference>
<evidence type="ECO:0000256" key="1">
    <source>
        <dbReference type="ARBA" id="ARBA00004196"/>
    </source>
</evidence>
<keyword evidence="6" id="KW-1185">Reference proteome</keyword>
<comment type="caution">
    <text evidence="5">The sequence shown here is derived from an EMBL/GenBank/DDBJ whole genome shotgun (WGS) entry which is preliminary data.</text>
</comment>
<feature type="domain" description="Multidrug resistance protein MdtA-like barrel-sandwich hybrid" evidence="3">
    <location>
        <begin position="64"/>
        <end position="250"/>
    </location>
</feature>
<reference evidence="5 6" key="1">
    <citation type="submission" date="2018-03" db="EMBL/GenBank/DDBJ databases">
        <title>Comparative genomics illustrates the genes involved in a hyperalkaliphilic mechanisms of Serpentinomonas isolated from highly-alkaline calcium-rich serpentinized springs.</title>
        <authorList>
            <person name="Suzuki S."/>
            <person name="Ishii S."/>
            <person name="Walworth N."/>
            <person name="Bird L."/>
            <person name="Kuenen J.G."/>
            <person name="Nealson K.H."/>
        </authorList>
    </citation>
    <scope>NUCLEOTIDE SEQUENCE [LARGE SCALE GENOMIC DNA]</scope>
    <source>
        <strain evidence="5 6">P1</strain>
    </source>
</reference>
<dbReference type="RefSeq" id="WP_105748433.1">
    <property type="nucleotide sequence ID" value="NZ_PVLQ01000031.1"/>
</dbReference>
<gene>
    <name evidence="5" type="ORF">C6P64_10075</name>
</gene>
<dbReference type="PANTHER" id="PTHR30386">
    <property type="entry name" value="MEMBRANE FUSION SUBUNIT OF EMRAB-TOLC MULTIDRUG EFFLUX PUMP"/>
    <property type="match status" value="1"/>
</dbReference>
<dbReference type="InterPro" id="IPR050739">
    <property type="entry name" value="MFP"/>
</dbReference>
<dbReference type="Proteomes" id="UP000238589">
    <property type="component" value="Unassembled WGS sequence"/>
</dbReference>
<evidence type="ECO:0000313" key="5">
    <source>
        <dbReference type="EMBL" id="PRD65337.1"/>
    </source>
</evidence>
<keyword evidence="2" id="KW-0812">Transmembrane</keyword>
<evidence type="ECO:0000259" key="3">
    <source>
        <dbReference type="Pfam" id="PF25917"/>
    </source>
</evidence>
<sequence>MSQTPAQNPASVDQPVLPSRNRRKQRLLLMVGVPLLAALVGGTLYLRGGRYVETDNAYVKADKIPVSAEIAGRVTQVLVEDNQPVEAGALLFRLDPAQFEAAYAKAQARLAQVRTELAALKASHAGKQAEIAVARARQAFALKDQQRQAELVARNFVSAARYDDATLNARLTRDQTLALEQDLARIAASLGGRADLPVEQHPSYQAALAELEQARLNLEHVQVRAPQAGTVSKPPKPGQFLNAGSTALALVAGQPWIEANLNETDLSHLQEGQPVTIHVDSYPDRAWSGHVESLSPATGAEFALLPAQNATGNWVKIAQRLPVRIAIDARPELPPLRAGLSTSIEIDTGHQRRLLGLSL</sequence>
<dbReference type="SUPFAM" id="SSF111369">
    <property type="entry name" value="HlyD-like secretion proteins"/>
    <property type="match status" value="2"/>
</dbReference>
<comment type="subcellular location">
    <subcellularLocation>
        <location evidence="1">Cell envelope</location>
    </subcellularLocation>
</comment>
<feature type="domain" description="p-hydroxybenzoic acid efflux pump subunit AaeA-like beta-barrel" evidence="4">
    <location>
        <begin position="257"/>
        <end position="346"/>
    </location>
</feature>
<keyword evidence="2" id="KW-1133">Transmembrane helix</keyword>
<dbReference type="InterPro" id="IPR058634">
    <property type="entry name" value="AaeA-lik-b-barrel"/>
</dbReference>
<dbReference type="Gene3D" id="2.40.30.170">
    <property type="match status" value="1"/>
</dbReference>
<accession>A0A2S9K4L6</accession>
<evidence type="ECO:0000313" key="6">
    <source>
        <dbReference type="Proteomes" id="UP000238589"/>
    </source>
</evidence>
<dbReference type="Pfam" id="PF25917">
    <property type="entry name" value="BSH_RND"/>
    <property type="match status" value="1"/>
</dbReference>
<organism evidence="5 6">
    <name type="scientific">Malikia granosa</name>
    <dbReference type="NCBI Taxonomy" id="263067"/>
    <lineage>
        <taxon>Bacteria</taxon>
        <taxon>Pseudomonadati</taxon>
        <taxon>Pseudomonadota</taxon>
        <taxon>Betaproteobacteria</taxon>
        <taxon>Burkholderiales</taxon>
        <taxon>Comamonadaceae</taxon>
        <taxon>Malikia</taxon>
    </lineage>
</organism>
<proteinExistence type="predicted"/>
<keyword evidence="2" id="KW-0472">Membrane</keyword>
<evidence type="ECO:0000256" key="2">
    <source>
        <dbReference type="SAM" id="Phobius"/>
    </source>
</evidence>
<dbReference type="OrthoDB" id="9811754at2"/>
<protein>
    <submittedName>
        <fullName evidence="5">Hemolysin D</fullName>
    </submittedName>
</protein>
<dbReference type="EMBL" id="PVLQ01000031">
    <property type="protein sequence ID" value="PRD65337.1"/>
    <property type="molecule type" value="Genomic_DNA"/>
</dbReference>